<dbReference type="EMBL" id="JAJSON010000025">
    <property type="protein sequence ID" value="MCG9972685.1"/>
    <property type="molecule type" value="Genomic_DNA"/>
</dbReference>
<sequence length="307" mass="36071">MKKLLSIFLLLLLAGLSWYLFFKKYDYQFHMEAKYGPGTVFYEISGWKNFSPQSVKEDITITDKDSFRSLTQLVDNGIHPPLELHWEFEKENDTVTEVILNVRSSENKLSNRLAIVNPFQKSIYIDTLKQRILDFKKKLNEKQSLYAIKIEDKITTSPEIDCICHSSTNIPLTEKANEMLKTIFFLENYVLQRELELTGNPFVKVTRWDREEDIIDFDFCFPVNLAQDIRPTTNVDFKQLKSFSSFRAIFNGNYRDSHLAWYDLVEETEKAGKVTNELPLEIFFNNPKVETKSAREWKAEIYLPVIE</sequence>
<accession>A0A9X1UYW7</accession>
<evidence type="ECO:0000313" key="1">
    <source>
        <dbReference type="EMBL" id="MCG9972685.1"/>
    </source>
</evidence>
<comment type="caution">
    <text evidence="1">The sequence shown here is derived from an EMBL/GenBank/DDBJ whole genome shotgun (WGS) entry which is preliminary data.</text>
</comment>
<dbReference type="RefSeq" id="WP_240100045.1">
    <property type="nucleotide sequence ID" value="NZ_JAJSON010000025.1"/>
</dbReference>
<protein>
    <submittedName>
        <fullName evidence="1">Uncharacterized protein</fullName>
    </submittedName>
</protein>
<proteinExistence type="predicted"/>
<organism evidence="1 2">
    <name type="scientific">Christiangramia crocea</name>
    <dbReference type="NCBI Taxonomy" id="2904124"/>
    <lineage>
        <taxon>Bacteria</taxon>
        <taxon>Pseudomonadati</taxon>
        <taxon>Bacteroidota</taxon>
        <taxon>Flavobacteriia</taxon>
        <taxon>Flavobacteriales</taxon>
        <taxon>Flavobacteriaceae</taxon>
        <taxon>Christiangramia</taxon>
    </lineage>
</organism>
<dbReference type="AlphaFoldDB" id="A0A9X1UYW7"/>
<dbReference type="Gene3D" id="3.20.80.10">
    <property type="entry name" value="Regulatory factor, effector binding domain"/>
    <property type="match status" value="1"/>
</dbReference>
<keyword evidence="2" id="KW-1185">Reference proteome</keyword>
<name>A0A9X1UYW7_9FLAO</name>
<dbReference type="Proteomes" id="UP001139344">
    <property type="component" value="Unassembled WGS sequence"/>
</dbReference>
<gene>
    <name evidence="1" type="ORF">LU635_13635</name>
</gene>
<evidence type="ECO:0000313" key="2">
    <source>
        <dbReference type="Proteomes" id="UP001139344"/>
    </source>
</evidence>
<dbReference type="InterPro" id="IPR011256">
    <property type="entry name" value="Reg_factor_effector_dom_sf"/>
</dbReference>
<reference evidence="1" key="1">
    <citation type="submission" date="2021-12" db="EMBL/GenBank/DDBJ databases">
        <title>Description of Gramella crocea sp. nov., a new bacterium isolated from activated sludge.</title>
        <authorList>
            <person name="Zhang X."/>
        </authorList>
    </citation>
    <scope>NUCLEOTIDE SEQUENCE</scope>
    <source>
        <strain evidence="1">YB25</strain>
    </source>
</reference>